<dbReference type="InterPro" id="IPR029056">
    <property type="entry name" value="Ribokinase-like"/>
</dbReference>
<organism evidence="8 9">
    <name type="scientific">Solicola gregarius</name>
    <dbReference type="NCBI Taxonomy" id="2908642"/>
    <lineage>
        <taxon>Bacteria</taxon>
        <taxon>Bacillati</taxon>
        <taxon>Actinomycetota</taxon>
        <taxon>Actinomycetes</taxon>
        <taxon>Propionibacteriales</taxon>
        <taxon>Nocardioidaceae</taxon>
        <taxon>Solicola</taxon>
    </lineage>
</organism>
<feature type="domain" description="Carbohydrate kinase PfkB" evidence="7">
    <location>
        <begin position="20"/>
        <end position="290"/>
    </location>
</feature>
<dbReference type="Gene3D" id="3.40.1190.20">
    <property type="match status" value="1"/>
</dbReference>
<dbReference type="Pfam" id="PF00294">
    <property type="entry name" value="PfkB"/>
    <property type="match status" value="1"/>
</dbReference>
<evidence type="ECO:0000256" key="4">
    <source>
        <dbReference type="ARBA" id="ARBA00022777"/>
    </source>
</evidence>
<evidence type="ECO:0000313" key="9">
    <source>
        <dbReference type="Proteomes" id="UP001164390"/>
    </source>
</evidence>
<dbReference type="PROSITE" id="PS00584">
    <property type="entry name" value="PFKB_KINASES_2"/>
    <property type="match status" value="1"/>
</dbReference>
<name>A0AA46TJ67_9ACTN</name>
<keyword evidence="3" id="KW-0547">Nucleotide-binding</keyword>
<dbReference type="EMBL" id="CP094970">
    <property type="protein sequence ID" value="UYM06250.1"/>
    <property type="molecule type" value="Genomic_DNA"/>
</dbReference>
<dbReference type="InterPro" id="IPR002173">
    <property type="entry name" value="Carboh/pur_kinase_PfkB_CS"/>
</dbReference>
<dbReference type="InterPro" id="IPR011611">
    <property type="entry name" value="PfkB_dom"/>
</dbReference>
<evidence type="ECO:0000256" key="6">
    <source>
        <dbReference type="SAM" id="MobiDB-lite"/>
    </source>
</evidence>
<dbReference type="AlphaFoldDB" id="A0AA46TJ67"/>
<dbReference type="RefSeq" id="WP_271635126.1">
    <property type="nucleotide sequence ID" value="NZ_CP094970.1"/>
</dbReference>
<comment type="similarity">
    <text evidence="1">Belongs to the carbohydrate kinase PfkB family.</text>
</comment>
<keyword evidence="9" id="KW-1185">Reference proteome</keyword>
<keyword evidence="2" id="KW-0808">Transferase</keyword>
<dbReference type="GO" id="GO:0016301">
    <property type="term" value="F:kinase activity"/>
    <property type="evidence" value="ECO:0007669"/>
    <property type="project" value="UniProtKB-KW"/>
</dbReference>
<evidence type="ECO:0000259" key="7">
    <source>
        <dbReference type="Pfam" id="PF00294"/>
    </source>
</evidence>
<dbReference type="PROSITE" id="PS00583">
    <property type="entry name" value="PFKB_KINASES_1"/>
    <property type="match status" value="1"/>
</dbReference>
<dbReference type="KEGG" id="sgrg:L0C25_04005"/>
<dbReference type="CDD" id="cd01167">
    <property type="entry name" value="bac_FRK"/>
    <property type="match status" value="1"/>
</dbReference>
<gene>
    <name evidence="8" type="ORF">L0C25_04005</name>
</gene>
<dbReference type="SUPFAM" id="SSF53613">
    <property type="entry name" value="Ribokinase-like"/>
    <property type="match status" value="1"/>
</dbReference>
<dbReference type="PANTHER" id="PTHR43085:SF1">
    <property type="entry name" value="PSEUDOURIDINE KINASE-RELATED"/>
    <property type="match status" value="1"/>
</dbReference>
<evidence type="ECO:0000256" key="5">
    <source>
        <dbReference type="ARBA" id="ARBA00022840"/>
    </source>
</evidence>
<reference evidence="8" key="1">
    <citation type="submission" date="2022-01" db="EMBL/GenBank/DDBJ databases">
        <title>Nocardioidaceae gen. sp. A5X3R13.</title>
        <authorList>
            <person name="Lopez Marin M.A."/>
            <person name="Uhlik O."/>
        </authorList>
    </citation>
    <scope>NUCLEOTIDE SEQUENCE</scope>
    <source>
        <strain evidence="8">A5X3R13</strain>
    </source>
</reference>
<dbReference type="PANTHER" id="PTHR43085">
    <property type="entry name" value="HEXOKINASE FAMILY MEMBER"/>
    <property type="match status" value="1"/>
</dbReference>
<proteinExistence type="inferred from homology"/>
<evidence type="ECO:0000256" key="2">
    <source>
        <dbReference type="ARBA" id="ARBA00022679"/>
    </source>
</evidence>
<protein>
    <submittedName>
        <fullName evidence="8">Carbohydrate kinase</fullName>
    </submittedName>
</protein>
<dbReference type="Proteomes" id="UP001164390">
    <property type="component" value="Chromosome"/>
</dbReference>
<dbReference type="GO" id="GO:0005524">
    <property type="term" value="F:ATP binding"/>
    <property type="evidence" value="ECO:0007669"/>
    <property type="project" value="UniProtKB-KW"/>
</dbReference>
<keyword evidence="5" id="KW-0067">ATP-binding</keyword>
<feature type="region of interest" description="Disordered" evidence="6">
    <location>
        <begin position="283"/>
        <end position="302"/>
    </location>
</feature>
<evidence type="ECO:0000313" key="8">
    <source>
        <dbReference type="EMBL" id="UYM06250.1"/>
    </source>
</evidence>
<sequence>MPDPILVIGESLVDITVGPGGTTTRPGGSPLNIAVGCARLGVSTVLATQIGDDEAGELVRDHLDSSDVDVRSLPPHRPDTSVARADLDSAGHATYSFDLAWDPTELPSPEGFGCIQVGSIGATLAPGADAVDALTAQAADAGVPIGFDPNVRPTITPDLADVRRRVDAMAERATVVKLSDEDAELLYPGEPDVLARLTGRGRTALAVLTCGGRAVRMRSAAADIEVAPPTVEVVDTIGAGDSFMSALLARLLEHELLTGAALDSAALVDLANTAARAAAITCTRPGADPPTRRELADSETST</sequence>
<evidence type="ECO:0000256" key="3">
    <source>
        <dbReference type="ARBA" id="ARBA00022741"/>
    </source>
</evidence>
<keyword evidence="4 8" id="KW-0418">Kinase</keyword>
<accession>A0AA46TJ67</accession>
<dbReference type="InterPro" id="IPR050306">
    <property type="entry name" value="PfkB_Carbo_kinase"/>
</dbReference>
<evidence type="ECO:0000256" key="1">
    <source>
        <dbReference type="ARBA" id="ARBA00010688"/>
    </source>
</evidence>